<dbReference type="AlphaFoldDB" id="A0A9D2LTH3"/>
<organism evidence="2 3">
    <name type="scientific">Candidatus Blautia faecavium</name>
    <dbReference type="NCBI Taxonomy" id="2838487"/>
    <lineage>
        <taxon>Bacteria</taxon>
        <taxon>Bacillati</taxon>
        <taxon>Bacillota</taxon>
        <taxon>Clostridia</taxon>
        <taxon>Lachnospirales</taxon>
        <taxon>Lachnospiraceae</taxon>
        <taxon>Blautia</taxon>
    </lineage>
</organism>
<name>A0A9D2LTH3_9FIRM</name>
<comment type="caution">
    <text evidence="2">The sequence shown here is derived from an EMBL/GenBank/DDBJ whole genome shotgun (WGS) entry which is preliminary data.</text>
</comment>
<gene>
    <name evidence="2" type="ORF">IAA06_10070</name>
</gene>
<proteinExistence type="predicted"/>
<evidence type="ECO:0000313" key="2">
    <source>
        <dbReference type="EMBL" id="HJB29122.1"/>
    </source>
</evidence>
<reference evidence="2" key="2">
    <citation type="submission" date="2021-04" db="EMBL/GenBank/DDBJ databases">
        <authorList>
            <person name="Gilroy R."/>
        </authorList>
    </citation>
    <scope>NUCLEOTIDE SEQUENCE</scope>
    <source>
        <strain evidence="2">ChiSjej1B19-5720</strain>
    </source>
</reference>
<accession>A0A9D2LTH3</accession>
<feature type="region of interest" description="Disordered" evidence="1">
    <location>
        <begin position="1"/>
        <end position="24"/>
    </location>
</feature>
<protein>
    <submittedName>
        <fullName evidence="2">Uncharacterized protein</fullName>
    </submittedName>
</protein>
<reference evidence="2" key="1">
    <citation type="journal article" date="2021" name="PeerJ">
        <title>Extensive microbial diversity within the chicken gut microbiome revealed by metagenomics and culture.</title>
        <authorList>
            <person name="Gilroy R."/>
            <person name="Ravi A."/>
            <person name="Getino M."/>
            <person name="Pursley I."/>
            <person name="Horton D.L."/>
            <person name="Alikhan N.F."/>
            <person name="Baker D."/>
            <person name="Gharbi K."/>
            <person name="Hall N."/>
            <person name="Watson M."/>
            <person name="Adriaenssens E.M."/>
            <person name="Foster-Nyarko E."/>
            <person name="Jarju S."/>
            <person name="Secka A."/>
            <person name="Antonio M."/>
            <person name="Oren A."/>
            <person name="Chaudhuri R.R."/>
            <person name="La Ragione R."/>
            <person name="Hildebrand F."/>
            <person name="Pallen M.J."/>
        </authorList>
    </citation>
    <scope>NUCLEOTIDE SEQUENCE</scope>
    <source>
        <strain evidence="2">ChiSjej1B19-5720</strain>
    </source>
</reference>
<evidence type="ECO:0000256" key="1">
    <source>
        <dbReference type="SAM" id="MobiDB-lite"/>
    </source>
</evidence>
<evidence type="ECO:0000313" key="3">
    <source>
        <dbReference type="Proteomes" id="UP000823842"/>
    </source>
</evidence>
<dbReference type="Proteomes" id="UP000823842">
    <property type="component" value="Unassembled WGS sequence"/>
</dbReference>
<dbReference type="EMBL" id="DWYZ01000188">
    <property type="protein sequence ID" value="HJB29122.1"/>
    <property type="molecule type" value="Genomic_DNA"/>
</dbReference>
<sequence>MFPQAVSADGTWSSGAPGEIGGLCEHHPKHTAQCSYSPGTAGTPCTFAREICNPKDSGEAEEATPSNAIDSAVTDVQKLIEAFSGDHWL</sequence>